<sequence length="304" mass="31479">MEPLVQLSAPGGYVVALLRDEVGLWIGSRRGSAERFGATLIEERRAVAIAGPGWTAVGGPLPARADRAVVRGPAGSVDAELGRGAFIAVLPANEAGPAVRFEDEDGLLLRDPPRGNAITDATDRCPACTALDWELGDDDCVRCRACGHTFRLPTFYAGGGQPAEPGSHRFTRAYAADAVRRAPGPVYAAPGGTPAIRGFGGSDDAVTHVKLATGEIEVDTRFGAHEPPEDAARAAVAQRTTDVAWPAPRSPRSRSGSTPAAANVRRRARTPGPPPSRSASTGAHGSSPCSRSAIRGQRPATASS</sequence>
<proteinExistence type="predicted"/>
<dbReference type="Proteomes" id="UP001147700">
    <property type="component" value="Unassembled WGS sequence"/>
</dbReference>
<comment type="caution">
    <text evidence="2">The sequence shown here is derived from an EMBL/GenBank/DDBJ whole genome shotgun (WGS) entry which is preliminary data.</text>
</comment>
<evidence type="ECO:0000313" key="3">
    <source>
        <dbReference type="Proteomes" id="UP001147700"/>
    </source>
</evidence>
<feature type="compositionally biased region" description="Basic and acidic residues" evidence="1">
    <location>
        <begin position="221"/>
        <end position="232"/>
    </location>
</feature>
<feature type="compositionally biased region" description="Polar residues" evidence="1">
    <location>
        <begin position="277"/>
        <end position="290"/>
    </location>
</feature>
<reference evidence="2" key="1">
    <citation type="submission" date="2022-10" db="EMBL/GenBank/DDBJ databases">
        <title>The WGS of Solirubrobacter sp. CPCC 204708.</title>
        <authorList>
            <person name="Jiang Z."/>
        </authorList>
    </citation>
    <scope>NUCLEOTIDE SEQUENCE</scope>
    <source>
        <strain evidence="2">CPCC 204708</strain>
    </source>
</reference>
<protein>
    <submittedName>
        <fullName evidence="2">Uncharacterized protein</fullName>
    </submittedName>
</protein>
<evidence type="ECO:0000256" key="1">
    <source>
        <dbReference type="SAM" id="MobiDB-lite"/>
    </source>
</evidence>
<evidence type="ECO:0000313" key="2">
    <source>
        <dbReference type="EMBL" id="MDA0142394.1"/>
    </source>
</evidence>
<feature type="compositionally biased region" description="Low complexity" evidence="1">
    <location>
        <begin position="253"/>
        <end position="262"/>
    </location>
</feature>
<dbReference type="RefSeq" id="WP_202952728.1">
    <property type="nucleotide sequence ID" value="NZ_JAPCID010000087.1"/>
</dbReference>
<gene>
    <name evidence="2" type="ORF">OJ962_33225</name>
</gene>
<dbReference type="EMBL" id="JAPCID010000087">
    <property type="protein sequence ID" value="MDA0142394.1"/>
    <property type="molecule type" value="Genomic_DNA"/>
</dbReference>
<keyword evidence="3" id="KW-1185">Reference proteome</keyword>
<name>A0ABT4RUY6_9ACTN</name>
<accession>A0ABT4RUY6</accession>
<feature type="region of interest" description="Disordered" evidence="1">
    <location>
        <begin position="221"/>
        <end position="304"/>
    </location>
</feature>
<organism evidence="2 3">
    <name type="scientific">Solirubrobacter deserti</name>
    <dbReference type="NCBI Taxonomy" id="2282478"/>
    <lineage>
        <taxon>Bacteria</taxon>
        <taxon>Bacillati</taxon>
        <taxon>Actinomycetota</taxon>
        <taxon>Thermoleophilia</taxon>
        <taxon>Solirubrobacterales</taxon>
        <taxon>Solirubrobacteraceae</taxon>
        <taxon>Solirubrobacter</taxon>
    </lineage>
</organism>